<keyword evidence="4" id="KW-0963">Cytoplasm</keyword>
<dbReference type="InterPro" id="IPR007476">
    <property type="entry name" value="RdgC"/>
</dbReference>
<evidence type="ECO:0000256" key="2">
    <source>
        <dbReference type="ARBA" id="ARBA00008657"/>
    </source>
</evidence>
<keyword evidence="5" id="KW-0233">DNA recombination</keyword>
<dbReference type="Proteomes" id="UP000056090">
    <property type="component" value="Chromosome"/>
</dbReference>
<evidence type="ECO:0000256" key="3">
    <source>
        <dbReference type="ARBA" id="ARBA00022296"/>
    </source>
</evidence>
<evidence type="ECO:0000313" key="10">
    <source>
        <dbReference type="Proteomes" id="UP000263517"/>
    </source>
</evidence>
<dbReference type="Pfam" id="PF04381">
    <property type="entry name" value="RdgC"/>
    <property type="match status" value="1"/>
</dbReference>
<dbReference type="EMBL" id="DONK01000245">
    <property type="protein sequence ID" value="HBU52695.1"/>
    <property type="molecule type" value="Genomic_DNA"/>
</dbReference>
<evidence type="ECO:0000313" key="6">
    <source>
        <dbReference type="EMBL" id="AIF97836.1"/>
    </source>
</evidence>
<dbReference type="PANTHER" id="PTHR38103:SF1">
    <property type="entry name" value="RECOMBINATION-ASSOCIATED PROTEIN RDGC"/>
    <property type="match status" value="1"/>
</dbReference>
<comment type="similarity">
    <text evidence="2">Belongs to the RdgC family.</text>
</comment>
<evidence type="ECO:0000313" key="9">
    <source>
        <dbReference type="Proteomes" id="UP000056090"/>
    </source>
</evidence>
<dbReference type="GO" id="GO:0043590">
    <property type="term" value="C:bacterial nucleoid"/>
    <property type="evidence" value="ECO:0007669"/>
    <property type="project" value="TreeGrafter"/>
</dbReference>
<dbReference type="PANTHER" id="PTHR38103">
    <property type="entry name" value="RECOMBINATION-ASSOCIATED PROTEIN RDGC"/>
    <property type="match status" value="1"/>
</dbReference>
<dbReference type="KEGG" id="aal:EP13_03490"/>
<evidence type="ECO:0000256" key="4">
    <source>
        <dbReference type="ARBA" id="ARBA00022490"/>
    </source>
</evidence>
<dbReference type="AlphaFoldDB" id="A0A075NWK4"/>
<evidence type="ECO:0000256" key="5">
    <source>
        <dbReference type="ARBA" id="ARBA00023172"/>
    </source>
</evidence>
<sequence>MWFKNIKAYQITQPLSLNDEDLESALQAQAFRPCGSQDVATMGFASPFSQAGKQGAMFHCVQQRYWITVKKQEKILPAAVVNAELDEMVAKIEMETGAPVGKKAKADLKQEIQTRLLPQAFTKNSYTHGFISLADNLVVVDASADGKAEAFLALVRKAIGSLPVVPFARHSLQSELTHWLTDNAPDGIGLLEEAEFKSTDDSGSIIRCKNQPLDSDEISIHLDAGKLVQKVAFEYQESLTAVIAEDGSLKRVKFTDRLKEETDDVPKDQVEARLDAEFALMSAEVCTLMGFLRTALNLNEDNL</sequence>
<dbReference type="GO" id="GO:0006310">
    <property type="term" value="P:DNA recombination"/>
    <property type="evidence" value="ECO:0007669"/>
    <property type="project" value="UniProtKB-KW"/>
</dbReference>
<dbReference type="eggNOG" id="COG2974">
    <property type="taxonomic scope" value="Bacteria"/>
</dbReference>
<comment type="subcellular location">
    <subcellularLocation>
        <location evidence="1">Cytoplasm</location>
        <location evidence="1">Nucleoid</location>
    </subcellularLocation>
</comment>
<dbReference type="GO" id="GO:0003690">
    <property type="term" value="F:double-stranded DNA binding"/>
    <property type="evidence" value="ECO:0007669"/>
    <property type="project" value="TreeGrafter"/>
</dbReference>
<dbReference type="RefSeq" id="WP_044056036.1">
    <property type="nucleotide sequence ID" value="NZ_CALBIY010000042.1"/>
</dbReference>
<gene>
    <name evidence="7" type="ORF">DCW74_13745</name>
    <name evidence="8" type="ORF">DEB45_15700</name>
    <name evidence="6" type="ORF">EP13_03490</name>
</gene>
<name>A0A075NWK4_9ALTE</name>
<dbReference type="EMBL" id="DNAN01000488">
    <property type="protein sequence ID" value="HAW76785.1"/>
    <property type="molecule type" value="Genomic_DNA"/>
</dbReference>
<organism evidence="6 9">
    <name type="scientific">Alteromonas australica</name>
    <dbReference type="NCBI Taxonomy" id="589873"/>
    <lineage>
        <taxon>Bacteria</taxon>
        <taxon>Pseudomonadati</taxon>
        <taxon>Pseudomonadota</taxon>
        <taxon>Gammaproteobacteria</taxon>
        <taxon>Alteromonadales</taxon>
        <taxon>Alteromonadaceae</taxon>
        <taxon>Alteromonas/Salinimonas group</taxon>
        <taxon>Alteromonas</taxon>
    </lineage>
</organism>
<dbReference type="GeneID" id="78254002"/>
<evidence type="ECO:0000256" key="1">
    <source>
        <dbReference type="ARBA" id="ARBA00004453"/>
    </source>
</evidence>
<reference evidence="10 11" key="2">
    <citation type="journal article" date="2018" name="Nat. Biotechnol.">
        <title>A standardized bacterial taxonomy based on genome phylogeny substantially revises the tree of life.</title>
        <authorList>
            <person name="Parks D.H."/>
            <person name="Chuvochina M."/>
            <person name="Waite D.W."/>
            <person name="Rinke C."/>
            <person name="Skarshewski A."/>
            <person name="Chaumeil P.A."/>
            <person name="Hugenholtz P."/>
        </authorList>
    </citation>
    <scope>NUCLEOTIDE SEQUENCE [LARGE SCALE GENOMIC DNA]</scope>
    <source>
        <strain evidence="8">UBA11621</strain>
        <strain evidence="7">UBA11978</strain>
    </source>
</reference>
<dbReference type="EMBL" id="CP008849">
    <property type="protein sequence ID" value="AIF97836.1"/>
    <property type="molecule type" value="Genomic_DNA"/>
</dbReference>
<accession>A0A075NWK4</accession>
<proteinExistence type="inferred from homology"/>
<dbReference type="GO" id="GO:0000018">
    <property type="term" value="P:regulation of DNA recombination"/>
    <property type="evidence" value="ECO:0007669"/>
    <property type="project" value="TreeGrafter"/>
</dbReference>
<protein>
    <recommendedName>
        <fullName evidence="3">Recombination-associated protein RdgC</fullName>
    </recommendedName>
</protein>
<dbReference type="Proteomes" id="UP000263517">
    <property type="component" value="Unassembled WGS sequence"/>
</dbReference>
<dbReference type="Proteomes" id="UP000264779">
    <property type="component" value="Unassembled WGS sequence"/>
</dbReference>
<reference evidence="6 9" key="1">
    <citation type="submission" date="2014-06" db="EMBL/GenBank/DDBJ databases">
        <title>Genomes of Alteromonas australica, a world apart.</title>
        <authorList>
            <person name="Gonzaga A."/>
            <person name="Lopez-Perez M."/>
            <person name="Rodriguez-Valera F."/>
        </authorList>
    </citation>
    <scope>NUCLEOTIDE SEQUENCE [LARGE SCALE GENOMIC DNA]</scope>
    <source>
        <strain evidence="6 9">H 17</strain>
    </source>
</reference>
<evidence type="ECO:0000313" key="8">
    <source>
        <dbReference type="EMBL" id="HBU52695.1"/>
    </source>
</evidence>
<dbReference type="NCBIfam" id="NF001462">
    <property type="entry name" value="PRK00321.1-3"/>
    <property type="match status" value="1"/>
</dbReference>
<evidence type="ECO:0000313" key="7">
    <source>
        <dbReference type="EMBL" id="HAW76785.1"/>
    </source>
</evidence>
<keyword evidence="9" id="KW-1185">Reference proteome</keyword>
<dbReference type="NCBIfam" id="NF001464">
    <property type="entry name" value="PRK00321.1-5"/>
    <property type="match status" value="1"/>
</dbReference>
<evidence type="ECO:0000313" key="11">
    <source>
        <dbReference type="Proteomes" id="UP000264779"/>
    </source>
</evidence>